<organism evidence="1 2">
    <name type="scientific">Brevibacillus choshinensis</name>
    <dbReference type="NCBI Taxonomy" id="54911"/>
    <lineage>
        <taxon>Bacteria</taxon>
        <taxon>Bacillati</taxon>
        <taxon>Bacillota</taxon>
        <taxon>Bacilli</taxon>
        <taxon>Bacillales</taxon>
        <taxon>Paenibacillaceae</taxon>
        <taxon>Brevibacillus</taxon>
    </lineage>
</organism>
<dbReference type="Proteomes" id="UP000596248">
    <property type="component" value="Chromosome"/>
</dbReference>
<sequence length="49" mass="5318">MQRKWGIGQDIVLLSDGSRKLLIFNQGGRVLLGGGGTSHYSKPHIAKNL</sequence>
<evidence type="ECO:0000313" key="2">
    <source>
        <dbReference type="Proteomes" id="UP000596248"/>
    </source>
</evidence>
<keyword evidence="2" id="KW-1185">Reference proteome</keyword>
<dbReference type="EMBL" id="CP069127">
    <property type="protein sequence ID" value="QRG70864.1"/>
    <property type="molecule type" value="Genomic_DNA"/>
</dbReference>
<evidence type="ECO:0000313" key="1">
    <source>
        <dbReference type="EMBL" id="QRG70864.1"/>
    </source>
</evidence>
<proteinExistence type="predicted"/>
<gene>
    <name evidence="1" type="ORF">JNE38_06240</name>
</gene>
<reference evidence="1 2" key="1">
    <citation type="submission" date="2021-01" db="EMBL/GenBank/DDBJ databases">
        <title>Identification of strong promoters based on the transcriptome of Brevibacillus choshinensis.</title>
        <authorList>
            <person name="Yao D."/>
            <person name="Zhang K."/>
            <person name="Wu J."/>
        </authorList>
    </citation>
    <scope>NUCLEOTIDE SEQUENCE [LARGE SCALE GENOMIC DNA]</scope>
    <source>
        <strain evidence="1 2">HPD31-SP3</strain>
    </source>
</reference>
<accession>A0ABX7FYK4</accession>
<name>A0ABX7FYK4_BRECH</name>
<dbReference type="RefSeq" id="WP_203357825.1">
    <property type="nucleotide sequence ID" value="NZ_CP069127.1"/>
</dbReference>
<protein>
    <submittedName>
        <fullName evidence="1">Uncharacterized protein</fullName>
    </submittedName>
</protein>